<evidence type="ECO:0000313" key="1">
    <source>
        <dbReference type="EMBL" id="QXH36755.1"/>
    </source>
</evidence>
<evidence type="ECO:0008006" key="3">
    <source>
        <dbReference type="Google" id="ProtNLM"/>
    </source>
</evidence>
<dbReference type="RefSeq" id="WP_217853112.1">
    <property type="nucleotide sequence ID" value="NZ_CP077073.1"/>
</dbReference>
<dbReference type="NCBIfam" id="TIGR01643">
    <property type="entry name" value="YD_repeat_2x"/>
    <property type="match status" value="1"/>
</dbReference>
<dbReference type="Proteomes" id="UP001047646">
    <property type="component" value="Chromosome"/>
</dbReference>
<dbReference type="InterPro" id="IPR006530">
    <property type="entry name" value="YD"/>
</dbReference>
<accession>A0ABX8MCH2</accession>
<evidence type="ECO:0000313" key="2">
    <source>
        <dbReference type="Proteomes" id="UP001047646"/>
    </source>
</evidence>
<proteinExistence type="predicted"/>
<dbReference type="InterPro" id="IPR031325">
    <property type="entry name" value="RHS_repeat"/>
</dbReference>
<dbReference type="Pfam" id="PF05593">
    <property type="entry name" value="RHS_repeat"/>
    <property type="match status" value="1"/>
</dbReference>
<name>A0ABX8MCH2_9PSED</name>
<sequence length="862" mass="96519">MSSLHTQASNFLDFMKTGVDHRTGQFTLALTLPLPPANQLNGPALSLTLAFSVLGSSTNRGYGLGWSLCLSELDRHRLRLASGEQYAIDQEASTFAPGCPLHFIDQKLKTLRVTLQDDGDYRVDKKSGEREFLREQEASGRYLVEEMHSPQGHRLFIDWAPYGNAGDFILQRIRDEQRDLLSLEHFADEVALSVNPHTSEAALLRLVLSNERLVEIHLPNVDTPIRIDYDAEPLADGSRLLLPREVHSPLGAHDTITWATGRQGHHLPVDAPFAYLPRVLSWNHDTGTPGNQRLHAYQWLGTTNYLGFASQQAFSWQTGRDNLYQVEHEYRYQCIETLTDGNGQDLGSIERVWDRFHLLVSETTRLGNHETRKDTHYGVDPKLTWEQQPPCCQLPHKVRTTWVDHGDDGASRTETTLYRYDDFGNITYTRYPGGIEEFNLYYPAEGAEGCPPDPLGMVRSLKKNTTQPAQAPGNAPILSTAYTYELLPSLIQGAPAHLVVASERLLDEQRGQVLEHTRQSYIRTPGIAYGREALRITELNGKATTTHYQYAATDDERLSTTTISGFENDAENQASETVAQSWLSGQTTWVRDRAGVCTRYQYDALGRITRTVHAADSPYQTEQTTRYHLDDSLAREVRANPQDNPVMVEQTDASGCRHRQWLDGDGRVVRQEREALDHAPGTFREILLAIYDALGRPISRTRQDWYGTDASSVLTLTSTTAYDDWGQPVLSISPDGISSHQHNDPISLRSEQWQSVGGVSGPKRVVVRDTSGAPIEQQHWTAAGERVRTHKQVRDGLGRVIEEHIEAAGSPTLITTYGHDHYGRITRSSKPDGTGLAWAFAAHSDAEHVESITVTPAQEQQP</sequence>
<reference evidence="1" key="1">
    <citation type="journal article" date="2021" name="Microorganisms">
        <title>The Ever-Expanding Pseudomonas Genus: Description of 43 New Species and Partition of the Pseudomonas putida Group.</title>
        <authorList>
            <person name="Girard L."/>
            <person name="Lood C."/>
            <person name="Hofte M."/>
            <person name="Vandamme P."/>
            <person name="Rokni-Zadeh H."/>
            <person name="van Noort V."/>
            <person name="Lavigne R."/>
            <person name="De Mot R."/>
        </authorList>
    </citation>
    <scope>NUCLEOTIDE SEQUENCE</scope>
    <source>
        <strain evidence="1">COW39</strain>
    </source>
</reference>
<gene>
    <name evidence="1" type="ORF">KSS95_08015</name>
</gene>
<keyword evidence="2" id="KW-1185">Reference proteome</keyword>
<organism evidence="1 2">
    <name type="scientific">Pseudomonas muyukensis</name>
    <dbReference type="NCBI Taxonomy" id="2842357"/>
    <lineage>
        <taxon>Bacteria</taxon>
        <taxon>Pseudomonadati</taxon>
        <taxon>Pseudomonadota</taxon>
        <taxon>Gammaproteobacteria</taxon>
        <taxon>Pseudomonadales</taxon>
        <taxon>Pseudomonadaceae</taxon>
        <taxon>Pseudomonas</taxon>
    </lineage>
</organism>
<protein>
    <recommendedName>
        <fullName evidence="3">YD repeat-containing protein</fullName>
    </recommendedName>
</protein>
<dbReference type="EMBL" id="CP077073">
    <property type="protein sequence ID" value="QXH36755.1"/>
    <property type="molecule type" value="Genomic_DNA"/>
</dbReference>